<organism evidence="2 3">
    <name type="scientific">Skermanella aerolata</name>
    <dbReference type="NCBI Taxonomy" id="393310"/>
    <lineage>
        <taxon>Bacteria</taxon>
        <taxon>Pseudomonadati</taxon>
        <taxon>Pseudomonadota</taxon>
        <taxon>Alphaproteobacteria</taxon>
        <taxon>Rhodospirillales</taxon>
        <taxon>Azospirillaceae</taxon>
        <taxon>Skermanella</taxon>
    </lineage>
</organism>
<evidence type="ECO:0000313" key="3">
    <source>
        <dbReference type="Proteomes" id="UP000321523"/>
    </source>
</evidence>
<dbReference type="AlphaFoldDB" id="A0A512E1N7"/>
<dbReference type="InterPro" id="IPR012312">
    <property type="entry name" value="Hemerythrin-like"/>
</dbReference>
<feature type="domain" description="Hemerythrin-like" evidence="1">
    <location>
        <begin position="2"/>
        <end position="123"/>
    </location>
</feature>
<evidence type="ECO:0000313" key="2">
    <source>
        <dbReference type="EMBL" id="GEO42390.1"/>
    </source>
</evidence>
<reference evidence="2 3" key="1">
    <citation type="submission" date="2019-07" db="EMBL/GenBank/DDBJ databases">
        <title>Whole genome shotgun sequence of Skermanella aerolata NBRC 106429.</title>
        <authorList>
            <person name="Hosoyama A."/>
            <person name="Uohara A."/>
            <person name="Ohji S."/>
            <person name="Ichikawa N."/>
        </authorList>
    </citation>
    <scope>NUCLEOTIDE SEQUENCE [LARGE SCALE GENOMIC DNA]</scope>
    <source>
        <strain evidence="2 3">NBRC 106429</strain>
    </source>
</reference>
<accession>A0A512E1N7</accession>
<comment type="caution">
    <text evidence="2">The sequence shown here is derived from an EMBL/GenBank/DDBJ whole genome shotgun (WGS) entry which is preliminary data.</text>
</comment>
<proteinExistence type="predicted"/>
<keyword evidence="3" id="KW-1185">Reference proteome</keyword>
<protein>
    <recommendedName>
        <fullName evidence="1">Hemerythrin-like domain-containing protein</fullName>
    </recommendedName>
</protein>
<dbReference type="Pfam" id="PF01814">
    <property type="entry name" value="Hemerythrin"/>
    <property type="match status" value="1"/>
</dbReference>
<sequence>MILDIILSDHKAGRDLFSLAGNSVFEGYAERADLFERFDRLWTAHADMMDEAVLPVLAEVAHRAEPLEEIRTGQRELREMIASLAARAADNSNENDQWFADFHRLKPLFERQVDREDTLVASMIQQDLKPDQIARMTVTARGMREK</sequence>
<evidence type="ECO:0000259" key="1">
    <source>
        <dbReference type="Pfam" id="PF01814"/>
    </source>
</evidence>
<gene>
    <name evidence="2" type="ORF">SAE02_65380</name>
</gene>
<name>A0A512E1N7_9PROT</name>
<dbReference type="RefSeq" id="WP_044435301.1">
    <property type="nucleotide sequence ID" value="NZ_BJYZ01000040.1"/>
</dbReference>
<dbReference type="EMBL" id="BJYZ01000040">
    <property type="protein sequence ID" value="GEO42390.1"/>
    <property type="molecule type" value="Genomic_DNA"/>
</dbReference>
<dbReference type="Proteomes" id="UP000321523">
    <property type="component" value="Unassembled WGS sequence"/>
</dbReference>